<keyword evidence="2" id="KW-1185">Reference proteome</keyword>
<evidence type="ECO:0000313" key="2">
    <source>
        <dbReference type="Proteomes" id="UP000304953"/>
    </source>
</evidence>
<reference evidence="1" key="1">
    <citation type="submission" date="2019-04" db="EMBL/GenBank/DDBJ databases">
        <title>Microbes associate with the intestines of laboratory mice.</title>
        <authorList>
            <person name="Navarre W."/>
            <person name="Wong E."/>
            <person name="Huang K."/>
            <person name="Tropini C."/>
            <person name="Ng K."/>
            <person name="Yu B."/>
        </authorList>
    </citation>
    <scope>NUCLEOTIDE SEQUENCE</scope>
    <source>
        <strain evidence="1">NM01_1-7b</strain>
    </source>
</reference>
<dbReference type="EMBL" id="SRYA01000003">
    <property type="protein sequence ID" value="TGY98011.1"/>
    <property type="molecule type" value="Genomic_DNA"/>
</dbReference>
<name>A0AC61S253_9FIRM</name>
<protein>
    <submittedName>
        <fullName evidence="1">Threonine/serine exporter</fullName>
    </submittedName>
</protein>
<organism evidence="1 2">
    <name type="scientific">Petralouisia muris</name>
    <dbReference type="NCBI Taxonomy" id="3032872"/>
    <lineage>
        <taxon>Bacteria</taxon>
        <taxon>Bacillati</taxon>
        <taxon>Bacillota</taxon>
        <taxon>Clostridia</taxon>
        <taxon>Lachnospirales</taxon>
        <taxon>Lachnospiraceae</taxon>
        <taxon>Petralouisia</taxon>
    </lineage>
</organism>
<dbReference type="Proteomes" id="UP000304953">
    <property type="component" value="Unassembled WGS sequence"/>
</dbReference>
<sequence length="259" mass="27703">MPESKVTLNLAISVGEALLKNGGEIYRVQETVSRILEAYGIEDYHVFVITNGIFATVYEQREDAGSMVRYVPIGEVNLKRVAEINQLSREICEKKCSIPEAFERLEQCRNSSSAGNLALVFACGVGSAGFCYLLGGRPYDSMVSFFLGVFLEIFLILAAKYHASRFIMNILGSALVTAGSLTLFVAGAGILSDKVIIGGIIPLVPGVALTTAIRDLFNGDYLSGSIRLIDALLTGMCIAIGVGGVIKIFQMLGGGAFLL</sequence>
<gene>
    <name evidence="1" type="ORF">E5329_02515</name>
</gene>
<accession>A0AC61S253</accession>
<evidence type="ECO:0000313" key="1">
    <source>
        <dbReference type="EMBL" id="TGY98011.1"/>
    </source>
</evidence>
<comment type="caution">
    <text evidence="1">The sequence shown here is derived from an EMBL/GenBank/DDBJ whole genome shotgun (WGS) entry which is preliminary data.</text>
</comment>
<proteinExistence type="predicted"/>